<keyword evidence="1" id="KW-0812">Transmembrane</keyword>
<keyword evidence="1" id="KW-0472">Membrane</keyword>
<accession>A0A369JCR7</accession>
<dbReference type="STRING" id="39966.A0A369JCR7"/>
<evidence type="ECO:0000256" key="1">
    <source>
        <dbReference type="SAM" id="Phobius"/>
    </source>
</evidence>
<dbReference type="InterPro" id="IPR045339">
    <property type="entry name" value="DUF6534"/>
</dbReference>
<gene>
    <name evidence="3" type="ORF">Hypma_000575</name>
</gene>
<dbReference type="AlphaFoldDB" id="A0A369JCR7"/>
<keyword evidence="4" id="KW-1185">Reference proteome</keyword>
<protein>
    <recommendedName>
        <fullName evidence="2">DUF6534 domain-containing protein</fullName>
    </recommendedName>
</protein>
<dbReference type="PANTHER" id="PTHR40465">
    <property type="entry name" value="CHROMOSOME 1, WHOLE GENOME SHOTGUN SEQUENCE"/>
    <property type="match status" value="1"/>
</dbReference>
<organism evidence="3 4">
    <name type="scientific">Hypsizygus marmoreus</name>
    <name type="common">White beech mushroom</name>
    <name type="synonym">Agaricus marmoreus</name>
    <dbReference type="NCBI Taxonomy" id="39966"/>
    <lineage>
        <taxon>Eukaryota</taxon>
        <taxon>Fungi</taxon>
        <taxon>Dikarya</taxon>
        <taxon>Basidiomycota</taxon>
        <taxon>Agaricomycotina</taxon>
        <taxon>Agaricomycetes</taxon>
        <taxon>Agaricomycetidae</taxon>
        <taxon>Agaricales</taxon>
        <taxon>Tricholomatineae</taxon>
        <taxon>Lyophyllaceae</taxon>
        <taxon>Hypsizygus</taxon>
    </lineage>
</organism>
<keyword evidence="1" id="KW-1133">Transmembrane helix</keyword>
<feature type="transmembrane region" description="Helical" evidence="1">
    <location>
        <begin position="125"/>
        <end position="152"/>
    </location>
</feature>
<evidence type="ECO:0000313" key="4">
    <source>
        <dbReference type="Proteomes" id="UP000076154"/>
    </source>
</evidence>
<comment type="caution">
    <text evidence="3">The sequence shown here is derived from an EMBL/GenBank/DDBJ whole genome shotgun (WGS) entry which is preliminary data.</text>
</comment>
<dbReference type="Proteomes" id="UP000076154">
    <property type="component" value="Unassembled WGS sequence"/>
</dbReference>
<sequence length="301" mass="33400">MPNIPPELALPIPANIAFQTGPLLLGNLFSYGLLGVLCMQVYIYRISFSRDQLSLKLLVWVIFSVDIIIASLSTIDGWNTFGSGWGDLSVLAPINWRTAVLPILSGLVSFCVHVFFCWRMWVLRAFYVVPVVIFMASLAQWGLACFCGIYSLELGIERISELEPFVLACLGVASFCDLLITVTMIQILFQSGSESAFKGTTSLTDKGIRLIVETGMAVCAIALLELVLFIIFPGNNIRYIPFLMLSKMDSITLLAILNSRSWTMSPPVLETLTAELWDNRPPPSDHLNTIEESLYIFNGRA</sequence>
<reference evidence="3" key="1">
    <citation type="submission" date="2018-04" db="EMBL/GenBank/DDBJ databases">
        <title>Whole genome sequencing of Hypsizygus marmoreus.</title>
        <authorList>
            <person name="Choi I.-G."/>
            <person name="Min B."/>
            <person name="Kim J.-G."/>
            <person name="Kim S."/>
            <person name="Oh Y.-L."/>
            <person name="Kong W.-S."/>
            <person name="Park H."/>
            <person name="Jeong J."/>
            <person name="Song E.-S."/>
        </authorList>
    </citation>
    <scope>NUCLEOTIDE SEQUENCE [LARGE SCALE GENOMIC DNA]</scope>
    <source>
        <strain evidence="3">51987-8</strain>
    </source>
</reference>
<dbReference type="Pfam" id="PF20152">
    <property type="entry name" value="DUF6534"/>
    <property type="match status" value="1"/>
</dbReference>
<dbReference type="InParanoid" id="A0A369JCR7"/>
<evidence type="ECO:0000259" key="2">
    <source>
        <dbReference type="Pfam" id="PF20152"/>
    </source>
</evidence>
<feature type="transmembrane region" description="Helical" evidence="1">
    <location>
        <begin position="210"/>
        <end position="232"/>
    </location>
</feature>
<evidence type="ECO:0000313" key="3">
    <source>
        <dbReference type="EMBL" id="RDB18225.1"/>
    </source>
</evidence>
<feature type="transmembrane region" description="Helical" evidence="1">
    <location>
        <begin position="99"/>
        <end position="118"/>
    </location>
</feature>
<feature type="transmembrane region" description="Helical" evidence="1">
    <location>
        <begin position="164"/>
        <end position="189"/>
    </location>
</feature>
<feature type="domain" description="DUF6534" evidence="2">
    <location>
        <begin position="174"/>
        <end position="261"/>
    </location>
</feature>
<dbReference type="PANTHER" id="PTHR40465:SF1">
    <property type="entry name" value="DUF6534 DOMAIN-CONTAINING PROTEIN"/>
    <property type="match status" value="1"/>
</dbReference>
<feature type="transmembrane region" description="Helical" evidence="1">
    <location>
        <begin position="57"/>
        <end position="79"/>
    </location>
</feature>
<name>A0A369JCR7_HYPMA</name>
<dbReference type="EMBL" id="LUEZ02000106">
    <property type="protein sequence ID" value="RDB18225.1"/>
    <property type="molecule type" value="Genomic_DNA"/>
</dbReference>
<dbReference type="OrthoDB" id="2681808at2759"/>
<proteinExistence type="predicted"/>